<name>M3B394_PSEFD</name>
<dbReference type="AlphaFoldDB" id="M3B394"/>
<dbReference type="eggNOG" id="KOG2793">
    <property type="taxonomic scope" value="Eukaryota"/>
</dbReference>
<dbReference type="GO" id="GO:0008757">
    <property type="term" value="F:S-adenosylmethionine-dependent methyltransferase activity"/>
    <property type="evidence" value="ECO:0007669"/>
    <property type="project" value="UniProtKB-ARBA"/>
</dbReference>
<accession>M3B394</accession>
<dbReference type="KEGG" id="pfj:MYCFIDRAFT_84145"/>
<dbReference type="GeneID" id="19342150"/>
<dbReference type="OrthoDB" id="433955at2759"/>
<dbReference type="Pfam" id="PF10294">
    <property type="entry name" value="Methyltransf_16"/>
    <property type="match status" value="1"/>
</dbReference>
<dbReference type="HOGENOM" id="CLU_049351_2_0_1"/>
<dbReference type="PANTHER" id="PTHR14614:SF156">
    <property type="entry name" value="PROTEIN-LYSINE N-METHYLTRANSFERASE EFM2"/>
    <property type="match status" value="1"/>
</dbReference>
<dbReference type="PANTHER" id="PTHR14614">
    <property type="entry name" value="HEPATOCELLULAR CARCINOMA-ASSOCIATED ANTIGEN"/>
    <property type="match status" value="1"/>
</dbReference>
<dbReference type="RefSeq" id="XP_007924473.1">
    <property type="nucleotide sequence ID" value="XM_007926282.1"/>
</dbReference>
<dbReference type="Proteomes" id="UP000016932">
    <property type="component" value="Unassembled WGS sequence"/>
</dbReference>
<dbReference type="InterPro" id="IPR029063">
    <property type="entry name" value="SAM-dependent_MTases_sf"/>
</dbReference>
<dbReference type="SUPFAM" id="SSF53335">
    <property type="entry name" value="S-adenosyl-L-methionine-dependent methyltransferases"/>
    <property type="match status" value="1"/>
</dbReference>
<gene>
    <name evidence="1" type="ORF">MYCFIDRAFT_84145</name>
</gene>
<keyword evidence="2" id="KW-1185">Reference proteome</keyword>
<dbReference type="Gene3D" id="3.40.50.150">
    <property type="entry name" value="Vaccinia Virus protein VP39"/>
    <property type="match status" value="1"/>
</dbReference>
<dbReference type="EMBL" id="KB446557">
    <property type="protein sequence ID" value="EME83842.1"/>
    <property type="molecule type" value="Genomic_DNA"/>
</dbReference>
<dbReference type="InterPro" id="IPR019410">
    <property type="entry name" value="Methyltransf_16"/>
</dbReference>
<evidence type="ECO:0000313" key="2">
    <source>
        <dbReference type="Proteomes" id="UP000016932"/>
    </source>
</evidence>
<dbReference type="VEuPathDB" id="FungiDB:MYCFIDRAFT_84145"/>
<organism evidence="1 2">
    <name type="scientific">Pseudocercospora fijiensis (strain CIRAD86)</name>
    <name type="common">Black leaf streak disease fungus</name>
    <name type="synonym">Mycosphaerella fijiensis</name>
    <dbReference type="NCBI Taxonomy" id="383855"/>
    <lineage>
        <taxon>Eukaryota</taxon>
        <taxon>Fungi</taxon>
        <taxon>Dikarya</taxon>
        <taxon>Ascomycota</taxon>
        <taxon>Pezizomycotina</taxon>
        <taxon>Dothideomycetes</taxon>
        <taxon>Dothideomycetidae</taxon>
        <taxon>Mycosphaerellales</taxon>
        <taxon>Mycosphaerellaceae</taxon>
        <taxon>Pseudocercospora</taxon>
    </lineage>
</organism>
<proteinExistence type="predicted"/>
<reference evidence="1 2" key="1">
    <citation type="journal article" date="2012" name="PLoS Pathog.">
        <title>Diverse lifestyles and strategies of plant pathogenesis encoded in the genomes of eighteen Dothideomycetes fungi.</title>
        <authorList>
            <person name="Ohm R.A."/>
            <person name="Feau N."/>
            <person name="Henrissat B."/>
            <person name="Schoch C.L."/>
            <person name="Horwitz B.A."/>
            <person name="Barry K.W."/>
            <person name="Condon B.J."/>
            <person name="Copeland A.C."/>
            <person name="Dhillon B."/>
            <person name="Glaser F."/>
            <person name="Hesse C.N."/>
            <person name="Kosti I."/>
            <person name="LaButti K."/>
            <person name="Lindquist E.A."/>
            <person name="Lucas S."/>
            <person name="Salamov A.A."/>
            <person name="Bradshaw R.E."/>
            <person name="Ciuffetti L."/>
            <person name="Hamelin R.C."/>
            <person name="Kema G.H.J."/>
            <person name="Lawrence C."/>
            <person name="Scott J.A."/>
            <person name="Spatafora J.W."/>
            <person name="Turgeon B.G."/>
            <person name="de Wit P.J.G.M."/>
            <person name="Zhong S."/>
            <person name="Goodwin S.B."/>
            <person name="Grigoriev I.V."/>
        </authorList>
    </citation>
    <scope>NUCLEOTIDE SEQUENCE [LARGE SCALE GENOMIC DNA]</scope>
    <source>
        <strain evidence="1 2">CIRAD86</strain>
    </source>
</reference>
<sequence>MSTSPHRTFQIKTSASNSPTISIQIRELAGIKAENLSLATWGASAVLANLLHRWKTAEWVKTLQKQKEPPQIFDPIPILELGAGTGLTGLTASNLWSLPAILTDLPSILPGIDVNISLNSKQNQCLSGSLDWTSPKTLHLPTLSTPPTSASIILAADTCYTTSHPVLIASTVFAWLKKDRNARAIFCYPLRMAYVEHARKLWEEMEGKGFVCVEEGRETSGEETYGEFERDVPYEWSCWGWKEFHEEAVARREEEEKGQGVWMSW</sequence>
<dbReference type="GO" id="GO:0005829">
    <property type="term" value="C:cytosol"/>
    <property type="evidence" value="ECO:0007669"/>
    <property type="project" value="TreeGrafter"/>
</dbReference>
<protein>
    <submittedName>
        <fullName evidence="1">Uncharacterized protein</fullName>
    </submittedName>
</protein>
<evidence type="ECO:0000313" key="1">
    <source>
        <dbReference type="EMBL" id="EME83842.1"/>
    </source>
</evidence>
<dbReference type="STRING" id="383855.M3B394"/>